<feature type="transmembrane region" description="Helical" evidence="6">
    <location>
        <begin position="255"/>
        <end position="273"/>
    </location>
</feature>
<evidence type="ECO:0000256" key="6">
    <source>
        <dbReference type="SAM" id="Phobius"/>
    </source>
</evidence>
<proteinExistence type="inferred from homology"/>
<feature type="domain" description="Bicarbonate transporter-like transmembrane" evidence="7">
    <location>
        <begin position="25"/>
        <end position="149"/>
    </location>
</feature>
<keyword evidence="4 6" id="KW-1133">Transmembrane helix</keyword>
<feature type="transmembrane region" description="Helical" evidence="6">
    <location>
        <begin position="198"/>
        <end position="217"/>
    </location>
</feature>
<evidence type="ECO:0000256" key="1">
    <source>
        <dbReference type="ARBA" id="ARBA00004141"/>
    </source>
</evidence>
<dbReference type="AlphaFoldDB" id="A0A5D2CLH6"/>
<feature type="transmembrane region" description="Helical" evidence="6">
    <location>
        <begin position="294"/>
        <end position="317"/>
    </location>
</feature>
<organism evidence="8 9">
    <name type="scientific">Gossypium darwinii</name>
    <name type="common">Darwin's cotton</name>
    <name type="synonym">Gossypium barbadense var. darwinii</name>
    <dbReference type="NCBI Taxonomy" id="34276"/>
    <lineage>
        <taxon>Eukaryota</taxon>
        <taxon>Viridiplantae</taxon>
        <taxon>Streptophyta</taxon>
        <taxon>Embryophyta</taxon>
        <taxon>Tracheophyta</taxon>
        <taxon>Spermatophyta</taxon>
        <taxon>Magnoliopsida</taxon>
        <taxon>eudicotyledons</taxon>
        <taxon>Gunneridae</taxon>
        <taxon>Pentapetalae</taxon>
        <taxon>rosids</taxon>
        <taxon>malvids</taxon>
        <taxon>Malvales</taxon>
        <taxon>Malvaceae</taxon>
        <taxon>Malvoideae</taxon>
        <taxon>Gossypium</taxon>
    </lineage>
</organism>
<dbReference type="GO" id="GO:0050801">
    <property type="term" value="P:monoatomic ion homeostasis"/>
    <property type="evidence" value="ECO:0007669"/>
    <property type="project" value="TreeGrafter"/>
</dbReference>
<keyword evidence="3 6" id="KW-0812">Transmembrane</keyword>
<evidence type="ECO:0000256" key="2">
    <source>
        <dbReference type="ARBA" id="ARBA00006262"/>
    </source>
</evidence>
<feature type="transmembrane region" description="Helical" evidence="6">
    <location>
        <begin position="104"/>
        <end position="125"/>
    </location>
</feature>
<feature type="transmembrane region" description="Helical" evidence="6">
    <location>
        <begin position="21"/>
        <end position="38"/>
    </location>
</feature>
<comment type="subcellular location">
    <subcellularLocation>
        <location evidence="1">Membrane</location>
        <topology evidence="1">Multi-pass membrane protein</topology>
    </subcellularLocation>
</comment>
<feature type="transmembrane region" description="Helical" evidence="6">
    <location>
        <begin position="73"/>
        <end position="92"/>
    </location>
</feature>
<dbReference type="InterPro" id="IPR003020">
    <property type="entry name" value="HCO3_transpt_euk"/>
</dbReference>
<feature type="domain" description="Bicarbonate transporter-like transmembrane" evidence="7">
    <location>
        <begin position="165"/>
        <end position="338"/>
    </location>
</feature>
<evidence type="ECO:0000313" key="9">
    <source>
        <dbReference type="Proteomes" id="UP000323506"/>
    </source>
</evidence>
<accession>A0A5D2CLH6</accession>
<protein>
    <recommendedName>
        <fullName evidence="7">Bicarbonate transporter-like transmembrane domain-containing protein</fullName>
    </recommendedName>
</protein>
<dbReference type="Pfam" id="PF00955">
    <property type="entry name" value="HCO3_cotransp"/>
    <property type="match status" value="2"/>
</dbReference>
<dbReference type="GO" id="GO:0006820">
    <property type="term" value="P:monoatomic anion transport"/>
    <property type="evidence" value="ECO:0007669"/>
    <property type="project" value="InterPro"/>
</dbReference>
<name>A0A5D2CLH6_GOSDA</name>
<evidence type="ECO:0000259" key="7">
    <source>
        <dbReference type="Pfam" id="PF00955"/>
    </source>
</evidence>
<dbReference type="GO" id="GO:0005452">
    <property type="term" value="F:solute:inorganic anion antiporter activity"/>
    <property type="evidence" value="ECO:0007669"/>
    <property type="project" value="InterPro"/>
</dbReference>
<feature type="non-terminal residue" evidence="8">
    <location>
        <position position="393"/>
    </location>
</feature>
<dbReference type="GO" id="GO:0005886">
    <property type="term" value="C:plasma membrane"/>
    <property type="evidence" value="ECO:0007669"/>
    <property type="project" value="TreeGrafter"/>
</dbReference>
<sequence length="393" mass="44352">MKHTSSQFFTKILHVQPRENSFCSNIFFVSALPVIAFGEQLSRDTDGSLSTVETLASTALCGILHSIFVGQPLLILGVAEPTVIMYTYLYNFAKGRDDLGQELCLAWVGWVCVWTALLLFLLAVFNACTVINRFTRIAGELFGMLISFFSKSEKYQFQWVYTNGLLGIMFSFGLLYTPLKSRRARSWWYGTGWFRSFIADYGVPLMVVVWTAMSFSVPSKVPFGVPRRLFSPLPWEPASSQHWTVIKDMGRIPPLYIFAAFIPAVMIAGLYFFDHSVASRMAQEKEFNLKNPSAYHYDILLLGFMTLLCGLICLPPSNGVLPQSPMHTKSLAVLKGQVDHPTKMVQSAKESIKHKASDSEIYSKMQAVFIEMDKSPETAVIKELEDLKQVFMR</sequence>
<keyword evidence="5 6" id="KW-0472">Membrane</keyword>
<comment type="similarity">
    <text evidence="2">Belongs to the anion exchanger (TC 2.A.31.3) family.</text>
</comment>
<evidence type="ECO:0000256" key="5">
    <source>
        <dbReference type="ARBA" id="ARBA00023136"/>
    </source>
</evidence>
<keyword evidence="9" id="KW-1185">Reference proteome</keyword>
<dbReference type="EMBL" id="CM017705">
    <property type="protein sequence ID" value="TYG70259.1"/>
    <property type="molecule type" value="Genomic_DNA"/>
</dbReference>
<dbReference type="Proteomes" id="UP000323506">
    <property type="component" value="Chromosome D05"/>
</dbReference>
<evidence type="ECO:0000256" key="4">
    <source>
        <dbReference type="ARBA" id="ARBA00022989"/>
    </source>
</evidence>
<gene>
    <name evidence="8" type="ORF">ES288_D05G298900v1</name>
</gene>
<evidence type="ECO:0000313" key="8">
    <source>
        <dbReference type="EMBL" id="TYG70259.1"/>
    </source>
</evidence>
<feature type="transmembrane region" description="Helical" evidence="6">
    <location>
        <begin position="159"/>
        <end position="177"/>
    </location>
</feature>
<dbReference type="PANTHER" id="PTHR11453:SF40">
    <property type="entry name" value="BORON TRANSPORTER 4-RELATED"/>
    <property type="match status" value="1"/>
</dbReference>
<evidence type="ECO:0000256" key="3">
    <source>
        <dbReference type="ARBA" id="ARBA00022692"/>
    </source>
</evidence>
<dbReference type="InterPro" id="IPR011531">
    <property type="entry name" value="HCO3_transpt-like_TM_dom"/>
</dbReference>
<dbReference type="PANTHER" id="PTHR11453">
    <property type="entry name" value="ANION EXCHANGE PROTEIN"/>
    <property type="match status" value="1"/>
</dbReference>
<reference evidence="8 9" key="1">
    <citation type="submission" date="2019-06" db="EMBL/GenBank/DDBJ databases">
        <title>WGS assembly of Gossypium darwinii.</title>
        <authorList>
            <person name="Chen Z.J."/>
            <person name="Sreedasyam A."/>
            <person name="Ando A."/>
            <person name="Song Q."/>
            <person name="De L."/>
            <person name="Hulse-Kemp A."/>
            <person name="Ding M."/>
            <person name="Ye W."/>
            <person name="Kirkbride R."/>
            <person name="Jenkins J."/>
            <person name="Plott C."/>
            <person name="Lovell J."/>
            <person name="Lin Y.-M."/>
            <person name="Vaughn R."/>
            <person name="Liu B."/>
            <person name="Li W."/>
            <person name="Simpson S."/>
            <person name="Scheffler B."/>
            <person name="Saski C."/>
            <person name="Grover C."/>
            <person name="Hu G."/>
            <person name="Conover J."/>
            <person name="Carlson J."/>
            <person name="Shu S."/>
            <person name="Boston L."/>
            <person name="Williams M."/>
            <person name="Peterson D."/>
            <person name="Mcgee K."/>
            <person name="Jones D."/>
            <person name="Wendel J."/>
            <person name="Stelly D."/>
            <person name="Grimwood J."/>
            <person name="Schmutz J."/>
        </authorList>
    </citation>
    <scope>NUCLEOTIDE SEQUENCE [LARGE SCALE GENOMIC DNA]</scope>
    <source>
        <strain evidence="8">1808015.09</strain>
    </source>
</reference>